<evidence type="ECO:0000313" key="3">
    <source>
        <dbReference type="Proteomes" id="UP000616595"/>
    </source>
</evidence>
<reference evidence="2" key="1">
    <citation type="submission" date="2019-10" db="EMBL/GenBank/DDBJ databases">
        <authorList>
            <person name="Ross D.E."/>
            <person name="Gulliver D."/>
        </authorList>
    </citation>
    <scope>NUCLEOTIDE SEQUENCE</scope>
    <source>
        <strain evidence="2">DER-2019</strain>
    </source>
</reference>
<dbReference type="SUPFAM" id="SSF51726">
    <property type="entry name" value="UROD/MetE-like"/>
    <property type="match status" value="1"/>
</dbReference>
<accession>A0A923HY83</accession>
<evidence type="ECO:0000313" key="2">
    <source>
        <dbReference type="EMBL" id="MBC3889802.1"/>
    </source>
</evidence>
<keyword evidence="3" id="KW-1185">Reference proteome</keyword>
<dbReference type="InterPro" id="IPR038071">
    <property type="entry name" value="UROD/MetE-like_sf"/>
</dbReference>
<dbReference type="Proteomes" id="UP000616595">
    <property type="component" value="Unassembled WGS sequence"/>
</dbReference>
<evidence type="ECO:0000259" key="1">
    <source>
        <dbReference type="Pfam" id="PF01208"/>
    </source>
</evidence>
<proteinExistence type="predicted"/>
<dbReference type="Gene3D" id="3.20.20.210">
    <property type="match status" value="1"/>
</dbReference>
<dbReference type="EMBL" id="WJBD01000026">
    <property type="protein sequence ID" value="MBC3889802.1"/>
    <property type="molecule type" value="Genomic_DNA"/>
</dbReference>
<dbReference type="GO" id="GO:0032259">
    <property type="term" value="P:methylation"/>
    <property type="evidence" value="ECO:0007669"/>
    <property type="project" value="UniProtKB-KW"/>
</dbReference>
<comment type="caution">
    <text evidence="2">The sequence shown here is derived from an EMBL/GenBank/DDBJ whole genome shotgun (WGS) entry which is preliminary data.</text>
</comment>
<gene>
    <name evidence="2" type="ORF">GH810_15975</name>
</gene>
<keyword evidence="2" id="KW-0489">Methyltransferase</keyword>
<dbReference type="InterPro" id="IPR000257">
    <property type="entry name" value="Uroporphyrinogen_deCOase"/>
</dbReference>
<protein>
    <submittedName>
        <fullName evidence="2">Methyltransferase</fullName>
    </submittedName>
</protein>
<dbReference type="GO" id="GO:0008168">
    <property type="term" value="F:methyltransferase activity"/>
    <property type="evidence" value="ECO:0007669"/>
    <property type="project" value="UniProtKB-KW"/>
</dbReference>
<dbReference type="InterPro" id="IPR052024">
    <property type="entry name" value="Methanogen_methyltrans"/>
</dbReference>
<dbReference type="GO" id="GO:0004853">
    <property type="term" value="F:uroporphyrinogen decarboxylase activity"/>
    <property type="evidence" value="ECO:0007669"/>
    <property type="project" value="InterPro"/>
</dbReference>
<dbReference type="PANTHER" id="PTHR47099:SF1">
    <property type="entry name" value="METHYLCOBAMIDE:COM METHYLTRANSFERASE MTBA"/>
    <property type="match status" value="1"/>
</dbReference>
<dbReference type="GO" id="GO:0006779">
    <property type="term" value="P:porphyrin-containing compound biosynthetic process"/>
    <property type="evidence" value="ECO:0007669"/>
    <property type="project" value="InterPro"/>
</dbReference>
<sequence length="359" mass="42783">MSKFMEVAANRDYSKEWQAPGSFPWIFQRPKEPIAGRPIRVKDNYTRCAKGEQPYWMPAYFYESNIVWPDAMEEHPVPEVDGYDWWGVNWMMVESAGGMITKPETRTIADFSNWKAELEWPDLSRVDFKTDGQKIQNMLDPDRPHIYECVEGVFERLHELIPFGESLMAFYEEPELLEEFFQKMADYKIESTKKVFENYGRVDGVLYHDDWGTQRAGFFSNEMFREQIMPATKRFLDYVKSQGKFIELHSCGKNIQYIPMMLEMGIDMWTPQLFINEPDFLHTTYGKDMTFTFPLMIAPDWNEDQIRQAVRDFVDHFGENGRVMCWIMVENFDQKLEAIAQDELYHYSLKYYNKLYDRK</sequence>
<dbReference type="RefSeq" id="WP_148565977.1">
    <property type="nucleotide sequence ID" value="NZ_RXYA01000002.1"/>
</dbReference>
<organism evidence="2 3">
    <name type="scientific">Acetobacterium paludosum</name>
    <dbReference type="NCBI Taxonomy" id="52693"/>
    <lineage>
        <taxon>Bacteria</taxon>
        <taxon>Bacillati</taxon>
        <taxon>Bacillota</taxon>
        <taxon>Clostridia</taxon>
        <taxon>Eubacteriales</taxon>
        <taxon>Eubacteriaceae</taxon>
        <taxon>Acetobacterium</taxon>
    </lineage>
</organism>
<feature type="domain" description="Uroporphyrinogen decarboxylase (URO-D)" evidence="1">
    <location>
        <begin position="164"/>
        <end position="269"/>
    </location>
</feature>
<dbReference type="Pfam" id="PF01208">
    <property type="entry name" value="URO-D"/>
    <property type="match status" value="1"/>
</dbReference>
<reference evidence="2" key="2">
    <citation type="submission" date="2020-10" db="EMBL/GenBank/DDBJ databases">
        <title>Comparative genomics of the Acetobacterium genus.</title>
        <authorList>
            <person name="Marshall C."/>
            <person name="May H."/>
            <person name="Norman S."/>
        </authorList>
    </citation>
    <scope>NUCLEOTIDE SEQUENCE</scope>
    <source>
        <strain evidence="2">DER-2019</strain>
    </source>
</reference>
<dbReference type="AlphaFoldDB" id="A0A923HY83"/>
<name>A0A923HY83_9FIRM</name>
<dbReference type="PANTHER" id="PTHR47099">
    <property type="entry name" value="METHYLCOBAMIDE:COM METHYLTRANSFERASE MTBA"/>
    <property type="match status" value="1"/>
</dbReference>
<keyword evidence="2" id="KW-0808">Transferase</keyword>
<dbReference type="OrthoDB" id="1774878at2"/>